<organism evidence="1 2">
    <name type="scientific">Lonepinella koalarum</name>
    <dbReference type="NCBI Taxonomy" id="53417"/>
    <lineage>
        <taxon>Bacteria</taxon>
        <taxon>Pseudomonadati</taxon>
        <taxon>Pseudomonadota</taxon>
        <taxon>Gammaproteobacteria</taxon>
        <taxon>Pasteurellales</taxon>
        <taxon>Pasteurellaceae</taxon>
        <taxon>Lonepinella</taxon>
    </lineage>
</organism>
<keyword evidence="2" id="KW-1185">Reference proteome</keyword>
<evidence type="ECO:0000313" key="2">
    <source>
        <dbReference type="Proteomes" id="UP000295496"/>
    </source>
</evidence>
<protein>
    <submittedName>
        <fullName evidence="1">Uncharacterized protein</fullName>
    </submittedName>
</protein>
<reference evidence="1 2" key="1">
    <citation type="submission" date="2019-03" db="EMBL/GenBank/DDBJ databases">
        <title>Genomic Encyclopedia of Type Strains, Phase IV (KMG-IV): sequencing the most valuable type-strain genomes for metagenomic binning, comparative biology and taxonomic classification.</title>
        <authorList>
            <person name="Goeker M."/>
        </authorList>
    </citation>
    <scope>NUCLEOTIDE SEQUENCE [LARGE SCALE GENOMIC DNA]</scope>
    <source>
        <strain evidence="1 2">DSM 10053</strain>
    </source>
</reference>
<dbReference type="RefSeq" id="WP_132301767.1">
    <property type="nucleotide sequence ID" value="NZ_CP170642.1"/>
</dbReference>
<evidence type="ECO:0000313" key="1">
    <source>
        <dbReference type="EMBL" id="TCK70114.1"/>
    </source>
</evidence>
<dbReference type="Proteomes" id="UP000295496">
    <property type="component" value="Unassembled WGS sequence"/>
</dbReference>
<comment type="caution">
    <text evidence="1">The sequence shown here is derived from an EMBL/GenBank/DDBJ whole genome shotgun (WGS) entry which is preliminary data.</text>
</comment>
<accession>A0A4R1KXN6</accession>
<gene>
    <name evidence="1" type="ORF">EV692_1340</name>
</gene>
<dbReference type="EMBL" id="SMGJ01000003">
    <property type="protein sequence ID" value="TCK70114.1"/>
    <property type="molecule type" value="Genomic_DNA"/>
</dbReference>
<name>A0A4R1KXN6_9PAST</name>
<sequence length="155" mass="17348">MAKKSYDWVAIKLEFVKSSLSTRDFAEAFDIPYSTFSKKVMREQWENERKQIGSKLEAKSIEKSIENRADELSEFETTTLKAIRIAQSDIIIKISTCEKAGDMKSLTSSLVDLQKVYRLALGASTENQATGTTTDFSQWLESIDNGELGTGRSSA</sequence>
<proteinExistence type="predicted"/>
<dbReference type="AlphaFoldDB" id="A0A4R1KXN6"/>